<accession>A0ABU8XYM6</accession>
<dbReference type="InterPro" id="IPR029045">
    <property type="entry name" value="ClpP/crotonase-like_dom_sf"/>
</dbReference>
<evidence type="ECO:0000313" key="4">
    <source>
        <dbReference type="EMBL" id="MEK0085424.1"/>
    </source>
</evidence>
<dbReference type="Pfam" id="PF00378">
    <property type="entry name" value="ECH_1"/>
    <property type="match status" value="1"/>
</dbReference>
<evidence type="ECO:0000313" key="5">
    <source>
        <dbReference type="Proteomes" id="UP001375743"/>
    </source>
</evidence>
<keyword evidence="5" id="KW-1185">Reference proteome</keyword>
<organism evidence="4 5">
    <name type="scientific">Benzoatithermus flavus</name>
    <dbReference type="NCBI Taxonomy" id="3108223"/>
    <lineage>
        <taxon>Bacteria</taxon>
        <taxon>Pseudomonadati</taxon>
        <taxon>Pseudomonadota</taxon>
        <taxon>Alphaproteobacteria</taxon>
        <taxon>Geminicoccales</taxon>
        <taxon>Geminicoccaceae</taxon>
        <taxon>Benzoatithermus</taxon>
    </lineage>
</organism>
<evidence type="ECO:0000256" key="3">
    <source>
        <dbReference type="RuleBase" id="RU003707"/>
    </source>
</evidence>
<dbReference type="RefSeq" id="WP_418161274.1">
    <property type="nucleotide sequence ID" value="NZ_JBBLZC010000027.1"/>
</dbReference>
<dbReference type="PANTHER" id="PTHR11941">
    <property type="entry name" value="ENOYL-COA HYDRATASE-RELATED"/>
    <property type="match status" value="1"/>
</dbReference>
<dbReference type="CDD" id="cd06558">
    <property type="entry name" value="crotonase-like"/>
    <property type="match status" value="1"/>
</dbReference>
<dbReference type="Gene3D" id="1.10.12.10">
    <property type="entry name" value="Lyase 2-enoyl-coa Hydratase, Chain A, domain 2"/>
    <property type="match status" value="1"/>
</dbReference>
<dbReference type="EMBL" id="JBBLZC010000027">
    <property type="protein sequence ID" value="MEK0085424.1"/>
    <property type="molecule type" value="Genomic_DNA"/>
</dbReference>
<reference evidence="4 5" key="1">
    <citation type="submission" date="2024-01" db="EMBL/GenBank/DDBJ databases">
        <title>Multi-omics insights into the function and evolution of sodium benzoate biodegradation pathways in Benzoatithermus flavus gen. nov., sp. nov. from hot spring.</title>
        <authorList>
            <person name="Hu C.-J."/>
            <person name="Li W.-J."/>
        </authorList>
    </citation>
    <scope>NUCLEOTIDE SEQUENCE [LARGE SCALE GENOMIC DNA]</scope>
    <source>
        <strain evidence="4 5">SYSU G07066</strain>
    </source>
</reference>
<name>A0ABU8XYM6_9PROT</name>
<evidence type="ECO:0000256" key="1">
    <source>
        <dbReference type="ARBA" id="ARBA00005254"/>
    </source>
</evidence>
<dbReference type="PROSITE" id="PS00166">
    <property type="entry name" value="ENOYL_COA_HYDRATASE"/>
    <property type="match status" value="1"/>
</dbReference>
<protein>
    <submittedName>
        <fullName evidence="4">Enoyl-CoA hydratase-related protein</fullName>
    </submittedName>
</protein>
<proteinExistence type="inferred from homology"/>
<gene>
    <name evidence="4" type="ORF">U1T56_19910</name>
</gene>
<keyword evidence="2" id="KW-0456">Lyase</keyword>
<comment type="caution">
    <text evidence="4">The sequence shown here is derived from an EMBL/GenBank/DDBJ whole genome shotgun (WGS) entry which is preliminary data.</text>
</comment>
<dbReference type="PANTHER" id="PTHR11941:SF54">
    <property type="entry name" value="ENOYL-COA HYDRATASE, MITOCHONDRIAL"/>
    <property type="match status" value="1"/>
</dbReference>
<dbReference type="Gene3D" id="3.90.226.10">
    <property type="entry name" value="2-enoyl-CoA Hydratase, Chain A, domain 1"/>
    <property type="match status" value="1"/>
</dbReference>
<evidence type="ECO:0000256" key="2">
    <source>
        <dbReference type="ARBA" id="ARBA00023239"/>
    </source>
</evidence>
<dbReference type="InterPro" id="IPR018376">
    <property type="entry name" value="Enoyl-CoA_hyd/isom_CS"/>
</dbReference>
<dbReference type="Proteomes" id="UP001375743">
    <property type="component" value="Unassembled WGS sequence"/>
</dbReference>
<dbReference type="SUPFAM" id="SSF52096">
    <property type="entry name" value="ClpP/crotonase"/>
    <property type="match status" value="1"/>
</dbReference>
<dbReference type="InterPro" id="IPR001753">
    <property type="entry name" value="Enoyl-CoA_hydra/iso"/>
</dbReference>
<comment type="similarity">
    <text evidence="1 3">Belongs to the enoyl-CoA hydratase/isomerase family.</text>
</comment>
<sequence>MADGDGVRLERDGTGIVAIVLDRPKKQNAVSSAMWRALARYCDAIEADPSVRVVIVRGAPPAFSAGADIAEFPEVFADEEAARRYNDLVQDALARLEGMSVPTIAQVAGSCIGGGCGLALACDLRMAAADARFGITPARLGLAYSLGDVKRLVDLVGPARAKDILFSARLLDAEEALRIGLVDRVVSPEELDGTVRAYARSLLDLSGSSHRRIKRIVRLVLDGAVAETEESRMLRDRAVSHPDFVEGRRAFLEKRRPRFT</sequence>
<dbReference type="InterPro" id="IPR014748">
    <property type="entry name" value="Enoyl-CoA_hydra_C"/>
</dbReference>